<name>V7AVH8_PHAVU</name>
<dbReference type="Proteomes" id="UP000000226">
    <property type="component" value="Chromosome 9"/>
</dbReference>
<sequence length="112" mass="12197">MSNRAVPSPYQAEWARPNFEASVPGPLSSLAFPSQCRVELAWVDIESCKPWLMSSRWARADIEPNGPKPMSSLLGPMSSGAGLGQCRIDWARANVEPNKRGSMSILPGPVRC</sequence>
<organism evidence="1 2">
    <name type="scientific">Phaseolus vulgaris</name>
    <name type="common">Kidney bean</name>
    <name type="synonym">French bean</name>
    <dbReference type="NCBI Taxonomy" id="3885"/>
    <lineage>
        <taxon>Eukaryota</taxon>
        <taxon>Viridiplantae</taxon>
        <taxon>Streptophyta</taxon>
        <taxon>Embryophyta</taxon>
        <taxon>Tracheophyta</taxon>
        <taxon>Spermatophyta</taxon>
        <taxon>Magnoliopsida</taxon>
        <taxon>eudicotyledons</taxon>
        <taxon>Gunneridae</taxon>
        <taxon>Pentapetalae</taxon>
        <taxon>rosids</taxon>
        <taxon>fabids</taxon>
        <taxon>Fabales</taxon>
        <taxon>Fabaceae</taxon>
        <taxon>Papilionoideae</taxon>
        <taxon>50 kb inversion clade</taxon>
        <taxon>NPAAA clade</taxon>
        <taxon>indigoferoid/millettioid clade</taxon>
        <taxon>Phaseoleae</taxon>
        <taxon>Phaseolus</taxon>
    </lineage>
</organism>
<dbReference type="AlphaFoldDB" id="V7AVH8"/>
<gene>
    <name evidence="1" type="ORF">PHAVU_009G059300g</name>
</gene>
<keyword evidence="2" id="KW-1185">Reference proteome</keyword>
<dbReference type="EMBL" id="CM002296">
    <property type="protein sequence ID" value="ESW08603.1"/>
    <property type="molecule type" value="Genomic_DNA"/>
</dbReference>
<dbReference type="Gramene" id="ESW08603">
    <property type="protein sequence ID" value="ESW08603"/>
    <property type="gene ID" value="PHAVU_009G059300g"/>
</dbReference>
<accession>V7AVH8</accession>
<protein>
    <submittedName>
        <fullName evidence="1">Uncharacterized protein</fullName>
    </submittedName>
</protein>
<evidence type="ECO:0000313" key="1">
    <source>
        <dbReference type="EMBL" id="ESW08603.1"/>
    </source>
</evidence>
<proteinExistence type="predicted"/>
<evidence type="ECO:0000313" key="2">
    <source>
        <dbReference type="Proteomes" id="UP000000226"/>
    </source>
</evidence>
<reference evidence="2" key="1">
    <citation type="journal article" date="2014" name="Nat. Genet.">
        <title>A reference genome for common bean and genome-wide analysis of dual domestications.</title>
        <authorList>
            <person name="Schmutz J."/>
            <person name="McClean P.E."/>
            <person name="Mamidi S."/>
            <person name="Wu G.A."/>
            <person name="Cannon S.B."/>
            <person name="Grimwood J."/>
            <person name="Jenkins J."/>
            <person name="Shu S."/>
            <person name="Song Q."/>
            <person name="Chavarro C."/>
            <person name="Torres-Torres M."/>
            <person name="Geffroy V."/>
            <person name="Moghaddam S.M."/>
            <person name="Gao D."/>
            <person name="Abernathy B."/>
            <person name="Barry K."/>
            <person name="Blair M."/>
            <person name="Brick M.A."/>
            <person name="Chovatia M."/>
            <person name="Gepts P."/>
            <person name="Goodstein D.M."/>
            <person name="Gonzales M."/>
            <person name="Hellsten U."/>
            <person name="Hyten D.L."/>
            <person name="Jia G."/>
            <person name="Kelly J.D."/>
            <person name="Kudrna D."/>
            <person name="Lee R."/>
            <person name="Richard M.M."/>
            <person name="Miklas P.N."/>
            <person name="Osorno J.M."/>
            <person name="Rodrigues J."/>
            <person name="Thareau V."/>
            <person name="Urrea C.A."/>
            <person name="Wang M."/>
            <person name="Yu Y."/>
            <person name="Zhang M."/>
            <person name="Wing R.A."/>
            <person name="Cregan P.B."/>
            <person name="Rokhsar D.S."/>
            <person name="Jackson S.A."/>
        </authorList>
    </citation>
    <scope>NUCLEOTIDE SEQUENCE [LARGE SCALE GENOMIC DNA]</scope>
    <source>
        <strain evidence="2">cv. G19833</strain>
    </source>
</reference>